<dbReference type="PANTHER" id="PTHR28026">
    <property type="entry name" value="DUF962 DOMAIN PROTEIN (AFU_ORTHOLOGUE AFUA_8G05310)"/>
    <property type="match status" value="1"/>
</dbReference>
<dbReference type="GO" id="GO:0016020">
    <property type="term" value="C:membrane"/>
    <property type="evidence" value="ECO:0007669"/>
    <property type="project" value="GOC"/>
</dbReference>
<dbReference type="OrthoDB" id="5515308at2"/>
<dbReference type="GO" id="GO:0046521">
    <property type="term" value="P:sphingoid catabolic process"/>
    <property type="evidence" value="ECO:0007669"/>
    <property type="project" value="TreeGrafter"/>
</dbReference>
<organism evidence="2 3">
    <name type="scientific">Marinomonas aquiplantarum</name>
    <dbReference type="NCBI Taxonomy" id="491951"/>
    <lineage>
        <taxon>Bacteria</taxon>
        <taxon>Pseudomonadati</taxon>
        <taxon>Pseudomonadota</taxon>
        <taxon>Gammaproteobacteria</taxon>
        <taxon>Oceanospirillales</taxon>
        <taxon>Oceanospirillaceae</taxon>
        <taxon>Marinomonas</taxon>
    </lineage>
</organism>
<feature type="transmembrane region" description="Helical" evidence="1">
    <location>
        <begin position="21"/>
        <end position="39"/>
    </location>
</feature>
<evidence type="ECO:0000313" key="2">
    <source>
        <dbReference type="EMBL" id="RBO84088.1"/>
    </source>
</evidence>
<dbReference type="Proteomes" id="UP000252086">
    <property type="component" value="Unassembled WGS sequence"/>
</dbReference>
<reference evidence="2 3" key="1">
    <citation type="submission" date="2018-06" db="EMBL/GenBank/DDBJ databases">
        <title>Genomic Encyclopedia of Type Strains, Phase III (KMG-III): the genomes of soil and plant-associated and newly described type strains.</title>
        <authorList>
            <person name="Whitman W."/>
        </authorList>
    </citation>
    <scope>NUCLEOTIDE SEQUENCE [LARGE SCALE GENOMIC DNA]</scope>
    <source>
        <strain evidence="2 3">CECT 7732</strain>
    </source>
</reference>
<keyword evidence="1" id="KW-0472">Membrane</keyword>
<keyword evidence="1" id="KW-1133">Transmembrane helix</keyword>
<dbReference type="RefSeq" id="WP_113874051.1">
    <property type="nucleotide sequence ID" value="NZ_QNRF01000003.1"/>
</dbReference>
<dbReference type="PANTHER" id="PTHR28026:SF9">
    <property type="entry name" value="2-HYDROXY-PALMITIC ACID DIOXYGENASE MPO1"/>
    <property type="match status" value="1"/>
</dbReference>
<evidence type="ECO:0000313" key="3">
    <source>
        <dbReference type="Proteomes" id="UP000252086"/>
    </source>
</evidence>
<dbReference type="EMBL" id="QNRF01000003">
    <property type="protein sequence ID" value="RBO84088.1"/>
    <property type="molecule type" value="Genomic_DNA"/>
</dbReference>
<feature type="transmembrane region" description="Helical" evidence="1">
    <location>
        <begin position="131"/>
        <end position="150"/>
    </location>
</feature>
<comment type="caution">
    <text evidence="2">The sequence shown here is derived from an EMBL/GenBank/DDBJ whole genome shotgun (WGS) entry which is preliminary data.</text>
</comment>
<keyword evidence="1" id="KW-0812">Transmembrane</keyword>
<accession>A0A366D459</accession>
<gene>
    <name evidence="2" type="ORF">DFP76_103362</name>
</gene>
<keyword evidence="3" id="KW-1185">Reference proteome</keyword>
<sequence>MKSLLAHLSQYAYYHQDRRNVATHFIGIPMIVLAIAVLLSRPNFSFFDVSFTPALIVVVLSSLFYLSLHLVIGLAMSSLLILSLFIADYLAAQTTVIWLVSGLGLFIVGWIFQFIGHYFEGKKPAFLDDVVGLIIGPLFVFVEFLFVLGIKGEWQKQIEQFCDLKNQENEMTKGL</sequence>
<feature type="transmembrane region" description="Helical" evidence="1">
    <location>
        <begin position="51"/>
        <end position="84"/>
    </location>
</feature>
<feature type="transmembrane region" description="Helical" evidence="1">
    <location>
        <begin position="96"/>
        <end position="119"/>
    </location>
</feature>
<name>A0A366D459_9GAMM</name>
<dbReference type="AlphaFoldDB" id="A0A366D459"/>
<dbReference type="InterPro" id="IPR009305">
    <property type="entry name" value="Mpo1-like"/>
</dbReference>
<evidence type="ECO:0000256" key="1">
    <source>
        <dbReference type="SAM" id="Phobius"/>
    </source>
</evidence>
<dbReference type="Pfam" id="PF06127">
    <property type="entry name" value="Mpo1-like"/>
    <property type="match status" value="1"/>
</dbReference>
<proteinExistence type="predicted"/>
<protein>
    <submittedName>
        <fullName evidence="2">Putative membrane protein YGL010W</fullName>
    </submittedName>
</protein>